<dbReference type="RefSeq" id="WP_258780054.1">
    <property type="nucleotide sequence ID" value="NZ_JANUGP010000015.1"/>
</dbReference>
<proteinExistence type="predicted"/>
<sequence length="256" mass="28209">MRAVEPQQALDIAEQLLERDCMRRHGFRFWVVPPAASTTRHDFPYAVDDVGWARAHGYGADRYAALRRADSTNPNKRYLLSLRPDRRTALVAALNGSRPSGLAVDLPNGARVSHSDEGCTAEAERSLYGDLPAWFRATRTTAFLDGERVAAVQRDPRYLGARDRWARCMKAAGFPYADPQDSRAAASAQGVSRAREIRLAVAEATCAVSTGLSRVAADLDHSYDVRLRKRYPGVYGDLARLKAAALPRARALVDRG</sequence>
<dbReference type="EMBL" id="JANUGP010000015">
    <property type="protein sequence ID" value="MCS0603576.1"/>
    <property type="molecule type" value="Genomic_DNA"/>
</dbReference>
<comment type="caution">
    <text evidence="1">The sequence shown here is derived from an EMBL/GenBank/DDBJ whole genome shotgun (WGS) entry which is preliminary data.</text>
</comment>
<evidence type="ECO:0000313" key="2">
    <source>
        <dbReference type="Proteomes" id="UP001205612"/>
    </source>
</evidence>
<gene>
    <name evidence="1" type="ORF">NX794_20505</name>
</gene>
<protein>
    <submittedName>
        <fullName evidence="1">Uncharacterized protein</fullName>
    </submittedName>
</protein>
<evidence type="ECO:0000313" key="1">
    <source>
        <dbReference type="EMBL" id="MCS0603576.1"/>
    </source>
</evidence>
<dbReference type="Proteomes" id="UP001205612">
    <property type="component" value="Unassembled WGS sequence"/>
</dbReference>
<organism evidence="1 2">
    <name type="scientific">Streptomyces pyxinicus</name>
    <dbReference type="NCBI Taxonomy" id="2970331"/>
    <lineage>
        <taxon>Bacteria</taxon>
        <taxon>Bacillati</taxon>
        <taxon>Actinomycetota</taxon>
        <taxon>Actinomycetes</taxon>
        <taxon>Kitasatosporales</taxon>
        <taxon>Streptomycetaceae</taxon>
        <taxon>Streptomyces</taxon>
    </lineage>
</organism>
<name>A0ABT2B509_9ACTN</name>
<keyword evidence="2" id="KW-1185">Reference proteome</keyword>
<reference evidence="1 2" key="1">
    <citation type="submission" date="2022-08" db="EMBL/GenBank/DDBJ databases">
        <authorList>
            <person name="Somphong A."/>
            <person name="Phongsopitanun W."/>
        </authorList>
    </citation>
    <scope>NUCLEOTIDE SEQUENCE [LARGE SCALE GENOMIC DNA]</scope>
    <source>
        <strain evidence="1 2">LP11</strain>
    </source>
</reference>
<accession>A0ABT2B509</accession>